<dbReference type="RefSeq" id="XP_017998916.1">
    <property type="nucleotide sequence ID" value="XM_018144651.1"/>
</dbReference>
<dbReference type="AlphaFoldDB" id="A0A0N1H7H2"/>
<protein>
    <submittedName>
        <fullName evidence="1">Uncharacterized protein</fullName>
    </submittedName>
</protein>
<gene>
    <name evidence="1" type="ORF">AB675_4509</name>
</gene>
<evidence type="ECO:0000313" key="1">
    <source>
        <dbReference type="EMBL" id="KPI38953.1"/>
    </source>
</evidence>
<dbReference type="EMBL" id="LFJN01000016">
    <property type="protein sequence ID" value="KPI38953.1"/>
    <property type="molecule type" value="Genomic_DNA"/>
</dbReference>
<organism evidence="1 2">
    <name type="scientific">Cyphellophora attinorum</name>
    <dbReference type="NCBI Taxonomy" id="1664694"/>
    <lineage>
        <taxon>Eukaryota</taxon>
        <taxon>Fungi</taxon>
        <taxon>Dikarya</taxon>
        <taxon>Ascomycota</taxon>
        <taxon>Pezizomycotina</taxon>
        <taxon>Eurotiomycetes</taxon>
        <taxon>Chaetothyriomycetidae</taxon>
        <taxon>Chaetothyriales</taxon>
        <taxon>Cyphellophoraceae</taxon>
        <taxon>Cyphellophora</taxon>
    </lineage>
</organism>
<keyword evidence="2" id="KW-1185">Reference proteome</keyword>
<reference evidence="1 2" key="1">
    <citation type="submission" date="2015-06" db="EMBL/GenBank/DDBJ databases">
        <title>Draft genome of the ant-associated black yeast Phialophora attae CBS 131958.</title>
        <authorList>
            <person name="Moreno L.F."/>
            <person name="Stielow B.J."/>
            <person name="de Hoog S."/>
            <person name="Vicente V.A."/>
            <person name="Weiss V.A."/>
            <person name="de Vries M."/>
            <person name="Cruz L.M."/>
            <person name="Souza E.M."/>
        </authorList>
    </citation>
    <scope>NUCLEOTIDE SEQUENCE [LARGE SCALE GENOMIC DNA]</scope>
    <source>
        <strain evidence="1 2">CBS 131958</strain>
    </source>
</reference>
<proteinExistence type="predicted"/>
<comment type="caution">
    <text evidence="1">The sequence shown here is derived from an EMBL/GenBank/DDBJ whole genome shotgun (WGS) entry which is preliminary data.</text>
</comment>
<dbReference type="VEuPathDB" id="FungiDB:AB675_4509"/>
<evidence type="ECO:0000313" key="2">
    <source>
        <dbReference type="Proteomes" id="UP000038010"/>
    </source>
</evidence>
<dbReference type="GeneID" id="28736531"/>
<name>A0A0N1H7H2_9EURO</name>
<accession>A0A0N1H7H2</accession>
<dbReference type="Proteomes" id="UP000038010">
    <property type="component" value="Unassembled WGS sequence"/>
</dbReference>
<sequence length="297" mass="34312">MSITCRSIVANYSWKATLVAITAATLSRVTGPKPEQISITPPPALTLLGLPSEIRVMIWKHAMIDSIDICALVHDEHEPKGSSILDRLHRIQNPRLDMLLACKTMYHEVRHIRSDYTFEFCWDYELNIIFRLLLSEHTHWWNAKRVLENVRHVRCCTRIDNQETARAIEGDGNNITAFATRLPIHFFYRFNSVFPTFGPSTADDIEMRVLSVFEPRLIPALASQPVMYVEIDLNAIHKENYCRSWFAMYGMTLATGWLRDPELHNDAKYHKWISICGMKFFNGEIQDTPPEGYALSR</sequence>